<dbReference type="STRING" id="1300341.I595_3352"/>
<dbReference type="Proteomes" id="UP000050280">
    <property type="component" value="Unassembled WGS sequence"/>
</dbReference>
<dbReference type="InterPro" id="IPR050738">
    <property type="entry name" value="Sulfatase"/>
</dbReference>
<evidence type="ECO:0000256" key="4">
    <source>
        <dbReference type="ARBA" id="ARBA00022837"/>
    </source>
</evidence>
<dbReference type="InterPro" id="IPR000917">
    <property type="entry name" value="Sulfatase_N"/>
</dbReference>
<dbReference type="PANTHER" id="PTHR42693:SF53">
    <property type="entry name" value="ENDO-4-O-SULFATASE"/>
    <property type="match status" value="1"/>
</dbReference>
<dbReference type="Pfam" id="PF00884">
    <property type="entry name" value="Sulfatase"/>
    <property type="match status" value="1"/>
</dbReference>
<dbReference type="SUPFAM" id="SSF53649">
    <property type="entry name" value="Alkaline phosphatase-like"/>
    <property type="match status" value="1"/>
</dbReference>
<evidence type="ECO:0000256" key="2">
    <source>
        <dbReference type="ARBA" id="ARBA00022723"/>
    </source>
</evidence>
<accession>A0A0P7AYJ4</accession>
<dbReference type="PANTHER" id="PTHR42693">
    <property type="entry name" value="ARYLSULFATASE FAMILY MEMBER"/>
    <property type="match status" value="1"/>
</dbReference>
<dbReference type="PATRIC" id="fig|1300341.3.peg.3498"/>
<sequence>MLISLFIFISSCQHQKKNQETAEKTEAIDVPKELPNIVFYLADDQDVYDYGCYGNDKVHTPAVDKLAQEGMLFENAFTGQAICAPSRSQLFTGKYPLRNGCFVNHTSTYDAIESVTSYLGALGFDVVLAGKSHVKPSSVYQWDKEWKPVEKEGSPRDYIPMDSIASYMANAKKPFCMFIASMFPHGKYFDVPPKNAEDLQFYPFDEAKKTDEAYRKKRSGYYRSIAEDNTQLEFVLEQVDEHLSDDTLFIYSADHGVSGKFTVYDRGLKVPFIARWPGVIKSGTRSKALVHYTDVLPTLMEIAGATSKTDFDGKSFLPILKGSQEEIHECVYGVQTNQGILSAAIFPARMIRDKKYKYIRNFNSVEVMEQNFTDNPYVNAFIEIGAKKFKDSPFEELYDIQNDPFETNNLAKNPKFQTEKQRLSQDLLKWMETQDDILSEHSGMPLIKTKRFDLDKDRETLRVPDSLQNVLKKEDYTVFKS</sequence>
<dbReference type="EMBL" id="LDJX01000008">
    <property type="protein sequence ID" value="KPM30531.1"/>
    <property type="molecule type" value="Genomic_DNA"/>
</dbReference>
<dbReference type="AlphaFoldDB" id="A0A0P7AYJ4"/>
<reference evidence="6 7" key="1">
    <citation type="submission" date="2015-09" db="EMBL/GenBank/DDBJ databases">
        <title>Genome sequence of the marine flavobacterium Croceitalea dokdonensis DOKDO 023 that contains proton- and sodium-pumping rhodopsins.</title>
        <authorList>
            <person name="Kwon S.-K."/>
            <person name="Lee H.K."/>
            <person name="Kwak M.-J."/>
            <person name="Kim J.F."/>
        </authorList>
    </citation>
    <scope>NUCLEOTIDE SEQUENCE [LARGE SCALE GENOMIC DNA]</scope>
    <source>
        <strain evidence="6 7">DOKDO 023</strain>
    </source>
</reference>
<gene>
    <name evidence="6" type="ORF">I595_3352</name>
</gene>
<proteinExistence type="inferred from homology"/>
<dbReference type="Gene3D" id="3.40.720.10">
    <property type="entry name" value="Alkaline Phosphatase, subunit A"/>
    <property type="match status" value="1"/>
</dbReference>
<feature type="domain" description="Sulfatase N-terminal" evidence="5">
    <location>
        <begin position="35"/>
        <end position="305"/>
    </location>
</feature>
<organism evidence="6 7">
    <name type="scientific">Croceitalea dokdonensis DOKDO 023</name>
    <dbReference type="NCBI Taxonomy" id="1300341"/>
    <lineage>
        <taxon>Bacteria</taxon>
        <taxon>Pseudomonadati</taxon>
        <taxon>Bacteroidota</taxon>
        <taxon>Flavobacteriia</taxon>
        <taxon>Flavobacteriales</taxon>
        <taxon>Flavobacteriaceae</taxon>
        <taxon>Croceitalea</taxon>
    </lineage>
</organism>
<dbReference type="InterPro" id="IPR017850">
    <property type="entry name" value="Alkaline_phosphatase_core_sf"/>
</dbReference>
<dbReference type="GO" id="GO:0004065">
    <property type="term" value="F:arylsulfatase activity"/>
    <property type="evidence" value="ECO:0007669"/>
    <property type="project" value="TreeGrafter"/>
</dbReference>
<name>A0A0P7AYJ4_9FLAO</name>
<comment type="similarity">
    <text evidence="1">Belongs to the sulfatase family.</text>
</comment>
<keyword evidence="4" id="KW-0106">Calcium</keyword>
<dbReference type="RefSeq" id="WP_245628309.1">
    <property type="nucleotide sequence ID" value="NZ_LDJX01000008.1"/>
</dbReference>
<keyword evidence="3" id="KW-0378">Hydrolase</keyword>
<evidence type="ECO:0000259" key="5">
    <source>
        <dbReference type="Pfam" id="PF00884"/>
    </source>
</evidence>
<evidence type="ECO:0000313" key="6">
    <source>
        <dbReference type="EMBL" id="KPM30531.1"/>
    </source>
</evidence>
<evidence type="ECO:0000256" key="3">
    <source>
        <dbReference type="ARBA" id="ARBA00022801"/>
    </source>
</evidence>
<dbReference type="PROSITE" id="PS00523">
    <property type="entry name" value="SULFATASE_1"/>
    <property type="match status" value="1"/>
</dbReference>
<protein>
    <submittedName>
        <fullName evidence="6">Heparan N-sulfatase</fullName>
    </submittedName>
</protein>
<dbReference type="CDD" id="cd16027">
    <property type="entry name" value="SGSH"/>
    <property type="match status" value="1"/>
</dbReference>
<keyword evidence="2" id="KW-0479">Metal-binding</keyword>
<dbReference type="GO" id="GO:0046872">
    <property type="term" value="F:metal ion binding"/>
    <property type="evidence" value="ECO:0007669"/>
    <property type="project" value="UniProtKB-KW"/>
</dbReference>
<evidence type="ECO:0000256" key="1">
    <source>
        <dbReference type="ARBA" id="ARBA00008779"/>
    </source>
</evidence>
<dbReference type="InterPro" id="IPR024607">
    <property type="entry name" value="Sulfatase_CS"/>
</dbReference>
<comment type="caution">
    <text evidence="6">The sequence shown here is derived from an EMBL/GenBank/DDBJ whole genome shotgun (WGS) entry which is preliminary data.</text>
</comment>
<evidence type="ECO:0000313" key="7">
    <source>
        <dbReference type="Proteomes" id="UP000050280"/>
    </source>
</evidence>
<keyword evidence="7" id="KW-1185">Reference proteome</keyword>